<keyword evidence="2" id="KW-1185">Reference proteome</keyword>
<gene>
    <name evidence="1" type="ORF">EMK97_10480</name>
</gene>
<name>A0A4P6P3K0_9GAMM</name>
<accession>A0A4P6P3K0</accession>
<dbReference type="EMBL" id="CP034759">
    <property type="protein sequence ID" value="QBG36106.1"/>
    <property type="molecule type" value="Genomic_DNA"/>
</dbReference>
<dbReference type="RefSeq" id="WP_130601936.1">
    <property type="nucleotide sequence ID" value="NZ_CP034759.1"/>
</dbReference>
<dbReference type="OrthoDB" id="6312666at2"/>
<organism evidence="1 2">
    <name type="scientific">Litorilituus sediminis</name>
    <dbReference type="NCBI Taxonomy" id="718192"/>
    <lineage>
        <taxon>Bacteria</taxon>
        <taxon>Pseudomonadati</taxon>
        <taxon>Pseudomonadota</taxon>
        <taxon>Gammaproteobacteria</taxon>
        <taxon>Alteromonadales</taxon>
        <taxon>Colwelliaceae</taxon>
        <taxon>Litorilituus</taxon>
    </lineage>
</organism>
<dbReference type="KEGG" id="lsd:EMK97_10480"/>
<dbReference type="AlphaFoldDB" id="A0A4P6P3K0"/>
<evidence type="ECO:0000313" key="2">
    <source>
        <dbReference type="Proteomes" id="UP000290244"/>
    </source>
</evidence>
<protein>
    <submittedName>
        <fullName evidence="1">Uncharacterized protein</fullName>
    </submittedName>
</protein>
<dbReference type="Proteomes" id="UP000290244">
    <property type="component" value="Chromosome"/>
</dbReference>
<sequence>MKKRNFREYRVLIAFVFFALSTTYYRFESINEKDEVLEDVRIIAEGQAETSSLVYLETRNEHVNLHVKIDGISREQSDFKLVRKKYIELTKSYVCSSDVLNKYLYQNKPIIVDLLSTNYTSSQFANIIITKKTCV</sequence>
<evidence type="ECO:0000313" key="1">
    <source>
        <dbReference type="EMBL" id="QBG36106.1"/>
    </source>
</evidence>
<reference evidence="1 2" key="1">
    <citation type="submission" date="2018-12" db="EMBL/GenBank/DDBJ databases">
        <title>Complete genome of Litorilituus sediminis.</title>
        <authorList>
            <person name="Liu A."/>
            <person name="Rong J."/>
        </authorList>
    </citation>
    <scope>NUCLEOTIDE SEQUENCE [LARGE SCALE GENOMIC DNA]</scope>
    <source>
        <strain evidence="1 2">JCM 17549</strain>
    </source>
</reference>
<proteinExistence type="predicted"/>